<feature type="non-terminal residue" evidence="3">
    <location>
        <position position="1"/>
    </location>
</feature>
<accession>X1ARI7</accession>
<dbReference type="AlphaFoldDB" id="X1ARI7"/>
<dbReference type="EMBL" id="BART01018399">
    <property type="protein sequence ID" value="GAG74938.1"/>
    <property type="molecule type" value="Genomic_DNA"/>
</dbReference>
<dbReference type="Pfam" id="PF02369">
    <property type="entry name" value="Big_1"/>
    <property type="match status" value="1"/>
</dbReference>
<sequence length="229" mass="25308">YYTHIWMFNDYDGADSSTGALYKFDGYTGDYITRYSSGAYKDVSAATFYNVDSFTAYGDVDTLIHIKGTNALFIDITQTPPIYYGSMVMDNIEDDEATLIKVYDISMDDQNVYRLQIKATYYGVTEGPWSNYSYQLSSLDSFVTSISLAAYPAIIAANQISTADITAIVKDQFLQPIVARLVYFTDDNTLGIISGGTPKNTDSEGKAQTIYLSGNDATEVKITAVVEQT</sequence>
<protein>
    <recommendedName>
        <fullName evidence="2">Big-1 domain-containing protein</fullName>
    </recommendedName>
</protein>
<reference evidence="3" key="1">
    <citation type="journal article" date="2014" name="Front. Microbiol.">
        <title>High frequency of phylogenetically diverse reductive dehalogenase-homologous genes in deep subseafloor sedimentary metagenomes.</title>
        <authorList>
            <person name="Kawai M."/>
            <person name="Futagami T."/>
            <person name="Toyoda A."/>
            <person name="Takaki Y."/>
            <person name="Nishi S."/>
            <person name="Hori S."/>
            <person name="Arai W."/>
            <person name="Tsubouchi T."/>
            <person name="Morono Y."/>
            <person name="Uchiyama I."/>
            <person name="Ito T."/>
            <person name="Fujiyama A."/>
            <person name="Inagaki F."/>
            <person name="Takami H."/>
        </authorList>
    </citation>
    <scope>NUCLEOTIDE SEQUENCE</scope>
    <source>
        <strain evidence="3">Expedition CK06-06</strain>
    </source>
</reference>
<proteinExistence type="inferred from homology"/>
<dbReference type="InterPro" id="IPR008964">
    <property type="entry name" value="Invasin/intimin_cell_adhesion"/>
</dbReference>
<evidence type="ECO:0000256" key="1">
    <source>
        <dbReference type="ARBA" id="ARBA00010116"/>
    </source>
</evidence>
<gene>
    <name evidence="3" type="ORF">S01H4_34743</name>
</gene>
<organism evidence="3">
    <name type="scientific">marine sediment metagenome</name>
    <dbReference type="NCBI Taxonomy" id="412755"/>
    <lineage>
        <taxon>unclassified sequences</taxon>
        <taxon>metagenomes</taxon>
        <taxon>ecological metagenomes</taxon>
    </lineage>
</organism>
<evidence type="ECO:0000259" key="2">
    <source>
        <dbReference type="Pfam" id="PF02369"/>
    </source>
</evidence>
<name>X1ARI7_9ZZZZ</name>
<dbReference type="InterPro" id="IPR003344">
    <property type="entry name" value="Big_1_dom"/>
</dbReference>
<feature type="domain" description="Big-1" evidence="2">
    <location>
        <begin position="147"/>
        <end position="228"/>
    </location>
</feature>
<dbReference type="SUPFAM" id="SSF49373">
    <property type="entry name" value="Invasin/intimin cell-adhesion fragments"/>
    <property type="match status" value="1"/>
</dbReference>
<comment type="similarity">
    <text evidence="1">Belongs to the intimin/invasin family.</text>
</comment>
<dbReference type="InterPro" id="IPR013783">
    <property type="entry name" value="Ig-like_fold"/>
</dbReference>
<dbReference type="Gene3D" id="2.60.40.10">
    <property type="entry name" value="Immunoglobulins"/>
    <property type="match status" value="1"/>
</dbReference>
<evidence type="ECO:0000313" key="3">
    <source>
        <dbReference type="EMBL" id="GAG74938.1"/>
    </source>
</evidence>
<comment type="caution">
    <text evidence="3">The sequence shown here is derived from an EMBL/GenBank/DDBJ whole genome shotgun (WGS) entry which is preliminary data.</text>
</comment>